<dbReference type="Pfam" id="PF12717">
    <property type="entry name" value="Cnd1"/>
    <property type="match status" value="1"/>
</dbReference>
<dbReference type="GO" id="GO:0005730">
    <property type="term" value="C:nucleolus"/>
    <property type="evidence" value="ECO:0007669"/>
    <property type="project" value="EnsemblFungi"/>
</dbReference>
<dbReference type="STRING" id="1382522.W6MVV4"/>
<evidence type="ECO:0000256" key="2">
    <source>
        <dbReference type="ARBA" id="ARBA00004286"/>
    </source>
</evidence>
<dbReference type="OrthoDB" id="436262at2759"/>
<dbReference type="GO" id="GO:0042393">
    <property type="term" value="F:histone binding"/>
    <property type="evidence" value="ECO:0007669"/>
    <property type="project" value="TreeGrafter"/>
</dbReference>
<gene>
    <name evidence="14" type="ORF">KUCA_T00002547001</name>
</gene>
<keyword evidence="6 10" id="KW-0498">Mitosis</keyword>
<sequence>MDFKLSSWTTRFQDTEKDSYDVPEDAYSDVGELSNALNQSPESIASSDLFETAAALVHAFPKLSSAFRASLIDNMNTILVYFAESTGSIIEGGDVEALPQQKKLLEKTAYLTHAILHYMTLEDYSAAFSRDSDKTKVNKAKVGLNTHIDRLLRFLSSITTLFNVQLSRVFKTTPERDLFVQLFTKPVYALMEQDWRIKNDELKRAMYRVLCLSIKFHGQSSAAENAIMQHLTYFQHLPPIMAELLVTLFTTYDYADLTDEVLMSISKKTFNPNDTTGPKAVSVFITKISKDAPRLVLRQMSLIAALLDNSSFNLRLAVVETLGNIVEDLIKQDGSMEEYEEQIESLIALLEQRLMDSSSFVRSKDLQALTKLADLEGKLIPKRAMFTELALRCTEDKNSLVRRNAIKLLCSLIMHHPFGQLHGSRLQLSVWEDRRDKIKEELKTLDPEFLASYELPKLDVVDDDAGEDSDGDAMMEDAEDDAEEEEEVKEEEDNGPDEQAQTENPLPIVDDAEAENVAKLKLTYQYYTEAIEFVNCVHRGVKTAAKLLYSKNKLEVIDVMSLIVLCDAYGIEVIDLAVERMLHLVWMTGNNEDAANVVRKLIESYKTIFFSVPEDASPEERGKYVATNLIKQTLSASAADLASLEKLLCIIYAEGFFDEYVIKVLWSHFVNSSIPKTQRHGAVIILGMFASADNEVALKGLDWLLNIGLSDEDLVLAKYTCTALRHIVPPTKDGSTFKVARETEIVEKLSFMTTIYTEDTDWFSVAEQALDAIFNISYHPSDVATEILRKKYERSFLQKEDGESEVINLSQLLFLAGHIGIKTIVHLEKCEADFKRKKVLAETNKPEHEEELEMIGGTTEDDFADAVTIIREKELLYGEQSLLARYGVIASEISSKPEQYNDEMLQRAAVLCMEKLMCISPKYCHDNLHLLVHIMENSPDPIIRSNCVLGLGDMAVCFNNLVDESTDNLYNRLQDDNLMVQRTCLMTVTFLILAGQVKVKGQLSQMAKCLENDDKGIADLCRLFFMELATKDNAIYNGFIDIFSGLSNDATLDNAAMKRILKFLIGFLDKEKQQKSLSEKLLQRLNRAETEGQWKDVAFVLQTIPSKSEAVTNALKDGFQTVAAR</sequence>
<dbReference type="HOGENOM" id="CLU_001867_1_0_1"/>
<protein>
    <recommendedName>
        <fullName evidence="10">Condensin complex subunit 1</fullName>
    </recommendedName>
</protein>
<name>W6MVV4_9ASCO</name>
<evidence type="ECO:0000256" key="4">
    <source>
        <dbReference type="ARBA" id="ARBA00022454"/>
    </source>
</evidence>
<dbReference type="GO" id="GO:0070058">
    <property type="term" value="P:tRNA gene clustering"/>
    <property type="evidence" value="ECO:0007669"/>
    <property type="project" value="EnsemblFungi"/>
</dbReference>
<dbReference type="PANTHER" id="PTHR14222:SF2">
    <property type="entry name" value="CONDENSIN COMPLEX SUBUNIT 1"/>
    <property type="match status" value="1"/>
</dbReference>
<dbReference type="InterPro" id="IPR024324">
    <property type="entry name" value="Condensin_cplx_su1_N"/>
</dbReference>
<dbReference type="GO" id="GO:0044804">
    <property type="term" value="P:nucleophagy"/>
    <property type="evidence" value="ECO:0007669"/>
    <property type="project" value="EnsemblFungi"/>
</dbReference>
<evidence type="ECO:0000256" key="6">
    <source>
        <dbReference type="ARBA" id="ARBA00022776"/>
    </source>
</evidence>
<evidence type="ECO:0000313" key="15">
    <source>
        <dbReference type="Proteomes" id="UP000019384"/>
    </source>
</evidence>
<dbReference type="GO" id="GO:0003682">
    <property type="term" value="F:chromatin binding"/>
    <property type="evidence" value="ECO:0007669"/>
    <property type="project" value="EnsemblFungi"/>
</dbReference>
<comment type="similarity">
    <text evidence="3 10">Belongs to the CND1 (condensin subunit 1) family.</text>
</comment>
<dbReference type="InterPro" id="IPR011989">
    <property type="entry name" value="ARM-like"/>
</dbReference>
<dbReference type="InterPro" id="IPR007673">
    <property type="entry name" value="Condensin_cplx_su1"/>
</dbReference>
<keyword evidence="15" id="KW-1185">Reference proteome</keyword>
<accession>W6MVV4</accession>
<evidence type="ECO:0000256" key="7">
    <source>
        <dbReference type="ARBA" id="ARBA00023067"/>
    </source>
</evidence>
<evidence type="ECO:0000259" key="12">
    <source>
        <dbReference type="Pfam" id="PF12717"/>
    </source>
</evidence>
<comment type="subcellular location">
    <subcellularLocation>
        <location evidence="2">Chromosome</location>
    </subcellularLocation>
    <subcellularLocation>
        <location evidence="1">Nucleus</location>
    </subcellularLocation>
</comment>
<dbReference type="RefSeq" id="XP_022458577.1">
    <property type="nucleotide sequence ID" value="XM_022602810.1"/>
</dbReference>
<reference evidence="14" key="2">
    <citation type="submission" date="2014-02" db="EMBL/GenBank/DDBJ databases">
        <title>Complete DNA sequence of /Kuraishia capsulata/ illustrates novel genomic features among budding yeasts (/Saccharomycotina/).</title>
        <authorList>
            <person name="Morales L."/>
            <person name="Noel B."/>
            <person name="Porcel B."/>
            <person name="Marcet-Houben M."/>
            <person name="Hullo M-F."/>
            <person name="Sacerdot C."/>
            <person name="Tekaia F."/>
            <person name="Leh-Louis V."/>
            <person name="Despons L."/>
            <person name="Khanna V."/>
            <person name="Aury J-M."/>
            <person name="Barbe V."/>
            <person name="Couloux A."/>
            <person name="Labadie K."/>
            <person name="Pelletier E."/>
            <person name="Souciet J-L."/>
            <person name="Boekhout T."/>
            <person name="Gabaldon T."/>
            <person name="Wincker P."/>
            <person name="Dujon B."/>
        </authorList>
    </citation>
    <scope>NUCLEOTIDE SEQUENCE</scope>
    <source>
        <strain evidence="14">CBS 1993</strain>
    </source>
</reference>
<feature type="compositionally biased region" description="Acidic residues" evidence="11">
    <location>
        <begin position="461"/>
        <end position="496"/>
    </location>
</feature>
<dbReference type="GO" id="GO:0007130">
    <property type="term" value="P:synaptonemal complex assembly"/>
    <property type="evidence" value="ECO:0007669"/>
    <property type="project" value="EnsemblFungi"/>
</dbReference>
<evidence type="ECO:0000256" key="9">
    <source>
        <dbReference type="ARBA" id="ARBA00023306"/>
    </source>
</evidence>
<comment type="function">
    <text evidence="10">Regulatory subunit of the condensin complex, a complex required for conversion of interphase chromatin into mitotic-like condense chromosomes. The condensin complex probably introduces positive supercoils into relaxed DNA in the presence of type I topoisomerases and converts nicked DNA into positive knotted forms in the presence of type II topoisomerases.</text>
</comment>
<dbReference type="Pfam" id="PF12922">
    <property type="entry name" value="Cnd1_N"/>
    <property type="match status" value="1"/>
</dbReference>
<dbReference type="GO" id="GO:0000779">
    <property type="term" value="C:condensed chromosome, centromeric region"/>
    <property type="evidence" value="ECO:0007669"/>
    <property type="project" value="TreeGrafter"/>
</dbReference>
<feature type="domain" description="Condensin complex subunit 1 N-terminal" evidence="13">
    <location>
        <begin position="69"/>
        <end position="223"/>
    </location>
</feature>
<dbReference type="GO" id="GO:0051307">
    <property type="term" value="P:meiotic chromosome separation"/>
    <property type="evidence" value="ECO:0007669"/>
    <property type="project" value="EnsemblFungi"/>
</dbReference>
<evidence type="ECO:0000256" key="10">
    <source>
        <dbReference type="PIRNR" id="PIRNR017127"/>
    </source>
</evidence>
<dbReference type="GO" id="GO:0070550">
    <property type="term" value="P:rDNA chromatin condensation"/>
    <property type="evidence" value="ECO:0007669"/>
    <property type="project" value="EnsemblFungi"/>
</dbReference>
<dbReference type="PIRSF" id="PIRSF017127">
    <property type="entry name" value="Condensin_D2"/>
    <property type="match status" value="1"/>
</dbReference>
<proteinExistence type="inferred from homology"/>
<keyword evidence="8" id="KW-0539">Nucleus</keyword>
<reference evidence="14" key="1">
    <citation type="submission" date="2013-12" db="EMBL/GenBank/DDBJ databases">
        <authorList>
            <person name="Genoscope - CEA"/>
        </authorList>
    </citation>
    <scope>NUCLEOTIDE SEQUENCE</scope>
    <source>
        <strain evidence="14">CBS 1993</strain>
    </source>
</reference>
<evidence type="ECO:0000256" key="1">
    <source>
        <dbReference type="ARBA" id="ARBA00004123"/>
    </source>
</evidence>
<dbReference type="EMBL" id="HG793127">
    <property type="protein sequence ID" value="CDK26575.1"/>
    <property type="molecule type" value="Genomic_DNA"/>
</dbReference>
<dbReference type="AlphaFoldDB" id="W6MVV4"/>
<feature type="region of interest" description="Disordered" evidence="11">
    <location>
        <begin position="461"/>
        <end position="507"/>
    </location>
</feature>
<dbReference type="InterPro" id="IPR032682">
    <property type="entry name" value="Cnd1_C"/>
</dbReference>
<dbReference type="GO" id="GO:1903342">
    <property type="term" value="P:negative regulation of meiotic DNA double-strand break formation"/>
    <property type="evidence" value="ECO:0007669"/>
    <property type="project" value="EnsemblFungi"/>
</dbReference>
<dbReference type="GeneID" id="34519965"/>
<evidence type="ECO:0000256" key="11">
    <source>
        <dbReference type="SAM" id="MobiDB-lite"/>
    </source>
</evidence>
<dbReference type="GO" id="GO:0007076">
    <property type="term" value="P:mitotic chromosome condensation"/>
    <property type="evidence" value="ECO:0007669"/>
    <property type="project" value="EnsemblFungi"/>
</dbReference>
<keyword evidence="9 10" id="KW-0131">Cell cycle</keyword>
<dbReference type="PANTHER" id="PTHR14222">
    <property type="entry name" value="CONDENSIN"/>
    <property type="match status" value="1"/>
</dbReference>
<dbReference type="GO" id="GO:0000796">
    <property type="term" value="C:condensin complex"/>
    <property type="evidence" value="ECO:0007669"/>
    <property type="project" value="EnsemblFungi"/>
</dbReference>
<dbReference type="Proteomes" id="UP000019384">
    <property type="component" value="Unassembled WGS sequence"/>
</dbReference>
<dbReference type="Gene3D" id="1.25.10.10">
    <property type="entry name" value="Leucine-rich Repeat Variant"/>
    <property type="match status" value="2"/>
</dbReference>
<evidence type="ECO:0000256" key="3">
    <source>
        <dbReference type="ARBA" id="ARBA00009606"/>
    </source>
</evidence>
<dbReference type="GO" id="GO:0051301">
    <property type="term" value="P:cell division"/>
    <property type="evidence" value="ECO:0007669"/>
    <property type="project" value="UniProtKB-KW"/>
</dbReference>
<dbReference type="SUPFAM" id="SSF48371">
    <property type="entry name" value="ARM repeat"/>
    <property type="match status" value="1"/>
</dbReference>
<organism evidence="14 15">
    <name type="scientific">Kuraishia capsulata CBS 1993</name>
    <dbReference type="NCBI Taxonomy" id="1382522"/>
    <lineage>
        <taxon>Eukaryota</taxon>
        <taxon>Fungi</taxon>
        <taxon>Dikarya</taxon>
        <taxon>Ascomycota</taxon>
        <taxon>Saccharomycotina</taxon>
        <taxon>Pichiomycetes</taxon>
        <taxon>Pichiales</taxon>
        <taxon>Pichiaceae</taxon>
        <taxon>Kuraishia</taxon>
    </lineage>
</organism>
<keyword evidence="4" id="KW-0158">Chromosome</keyword>
<evidence type="ECO:0000256" key="5">
    <source>
        <dbReference type="ARBA" id="ARBA00022618"/>
    </source>
</evidence>
<evidence type="ECO:0000313" key="14">
    <source>
        <dbReference type="EMBL" id="CDK26575.1"/>
    </source>
</evidence>
<dbReference type="GO" id="GO:0043007">
    <property type="term" value="P:maintenance of rDNA"/>
    <property type="evidence" value="ECO:0007669"/>
    <property type="project" value="EnsemblFungi"/>
</dbReference>
<keyword evidence="5 10" id="KW-0132">Cell division</keyword>
<dbReference type="GO" id="GO:0030466">
    <property type="term" value="P:silent mating-type cassette heterochromatin formation"/>
    <property type="evidence" value="ECO:0007669"/>
    <property type="project" value="EnsemblFungi"/>
</dbReference>
<dbReference type="FunFam" id="1.25.10.10:FF:000272">
    <property type="entry name" value="Condensin complex subunit 1"/>
    <property type="match status" value="1"/>
</dbReference>
<dbReference type="GO" id="GO:0010032">
    <property type="term" value="P:meiotic chromosome condensation"/>
    <property type="evidence" value="ECO:0007669"/>
    <property type="project" value="EnsemblFungi"/>
</dbReference>
<evidence type="ECO:0000256" key="8">
    <source>
        <dbReference type="ARBA" id="ARBA00023242"/>
    </source>
</evidence>
<keyword evidence="7 10" id="KW-0226">DNA condensation</keyword>
<feature type="domain" description="Condensin complex subunit 1 C-terminal" evidence="12">
    <location>
        <begin position="942"/>
        <end position="1102"/>
    </location>
</feature>
<dbReference type="InterPro" id="IPR026971">
    <property type="entry name" value="CND1/NCAPD3"/>
</dbReference>
<dbReference type="InterPro" id="IPR016024">
    <property type="entry name" value="ARM-type_fold"/>
</dbReference>
<evidence type="ECO:0000259" key="13">
    <source>
        <dbReference type="Pfam" id="PF12922"/>
    </source>
</evidence>